<sequence>MAPKRNKRARNRVNPVRNPVAQAANQVVVAGVGAALQIQMIAIQATDSLEWHLGYEHDIVNAIFKQVITSAEVGHTWTDAERMQHNLVRKQHCMIGGVICLLSHPANNQAHYRRKAESPSSQPWYQSLNYLEFWAILSPDATVAFSSAAPQNANLT</sequence>
<protein>
    <submittedName>
        <fullName evidence="1">Uncharacterized protein</fullName>
    </submittedName>
</protein>
<reference evidence="1 2" key="1">
    <citation type="journal article" date="2016" name="Mol. Biol. Evol.">
        <title>Comparative Genomics of Early-Diverging Mushroom-Forming Fungi Provides Insights into the Origins of Lignocellulose Decay Capabilities.</title>
        <authorList>
            <person name="Nagy L.G."/>
            <person name="Riley R."/>
            <person name="Tritt A."/>
            <person name="Adam C."/>
            <person name="Daum C."/>
            <person name="Floudas D."/>
            <person name="Sun H."/>
            <person name="Yadav J.S."/>
            <person name="Pangilinan J."/>
            <person name="Larsson K.H."/>
            <person name="Matsuura K."/>
            <person name="Barry K."/>
            <person name="Labutti K."/>
            <person name="Kuo R."/>
            <person name="Ohm R.A."/>
            <person name="Bhattacharya S.S."/>
            <person name="Shirouzu T."/>
            <person name="Yoshinaga Y."/>
            <person name="Martin F.M."/>
            <person name="Grigoriev I.V."/>
            <person name="Hibbett D.S."/>
        </authorList>
    </citation>
    <scope>NUCLEOTIDE SEQUENCE [LARGE SCALE GENOMIC DNA]</scope>
    <source>
        <strain evidence="1 2">HHB12733</strain>
    </source>
</reference>
<keyword evidence="2" id="KW-1185">Reference proteome</keyword>
<gene>
    <name evidence="1" type="ORF">CALCODRAFT_545223</name>
</gene>
<dbReference type="InParanoid" id="A0A165EXV3"/>
<accession>A0A165EXV3</accession>
<evidence type="ECO:0000313" key="2">
    <source>
        <dbReference type="Proteomes" id="UP000076842"/>
    </source>
</evidence>
<dbReference type="EMBL" id="KV423989">
    <property type="protein sequence ID" value="KZT55750.1"/>
    <property type="molecule type" value="Genomic_DNA"/>
</dbReference>
<name>A0A165EXV3_9BASI</name>
<proteinExistence type="predicted"/>
<dbReference type="Proteomes" id="UP000076842">
    <property type="component" value="Unassembled WGS sequence"/>
</dbReference>
<evidence type="ECO:0000313" key="1">
    <source>
        <dbReference type="EMBL" id="KZT55750.1"/>
    </source>
</evidence>
<dbReference type="AlphaFoldDB" id="A0A165EXV3"/>
<organism evidence="1 2">
    <name type="scientific">Calocera cornea HHB12733</name>
    <dbReference type="NCBI Taxonomy" id="1353952"/>
    <lineage>
        <taxon>Eukaryota</taxon>
        <taxon>Fungi</taxon>
        <taxon>Dikarya</taxon>
        <taxon>Basidiomycota</taxon>
        <taxon>Agaricomycotina</taxon>
        <taxon>Dacrymycetes</taxon>
        <taxon>Dacrymycetales</taxon>
        <taxon>Dacrymycetaceae</taxon>
        <taxon>Calocera</taxon>
    </lineage>
</organism>